<evidence type="ECO:0000313" key="1">
    <source>
        <dbReference type="EMBL" id="CAG8662031.1"/>
    </source>
</evidence>
<sequence length="79" mass="9383">IIEEPYNSFTNIAKQLYSKVESISEIKIEVFILQIEDNILEDTADLSTKELQAETNNIKEIRKEQEVVNYEELYKNCYY</sequence>
<organism evidence="1 2">
    <name type="scientific">Scutellospora calospora</name>
    <dbReference type="NCBI Taxonomy" id="85575"/>
    <lineage>
        <taxon>Eukaryota</taxon>
        <taxon>Fungi</taxon>
        <taxon>Fungi incertae sedis</taxon>
        <taxon>Mucoromycota</taxon>
        <taxon>Glomeromycotina</taxon>
        <taxon>Glomeromycetes</taxon>
        <taxon>Diversisporales</taxon>
        <taxon>Gigasporaceae</taxon>
        <taxon>Scutellospora</taxon>
    </lineage>
</organism>
<proteinExistence type="predicted"/>
<accession>A0ACA9NKW9</accession>
<comment type="caution">
    <text evidence="1">The sequence shown here is derived from an EMBL/GenBank/DDBJ whole genome shotgun (WGS) entry which is preliminary data.</text>
</comment>
<protein>
    <submittedName>
        <fullName evidence="1">2362_t:CDS:1</fullName>
    </submittedName>
</protein>
<reference evidence="1" key="1">
    <citation type="submission" date="2021-06" db="EMBL/GenBank/DDBJ databases">
        <authorList>
            <person name="Kallberg Y."/>
            <person name="Tangrot J."/>
            <person name="Rosling A."/>
        </authorList>
    </citation>
    <scope>NUCLEOTIDE SEQUENCE</scope>
    <source>
        <strain evidence="1">AU212A</strain>
    </source>
</reference>
<dbReference type="Proteomes" id="UP000789860">
    <property type="component" value="Unassembled WGS sequence"/>
</dbReference>
<name>A0ACA9NKW9_9GLOM</name>
<feature type="non-terminal residue" evidence="1">
    <location>
        <position position="79"/>
    </location>
</feature>
<evidence type="ECO:0000313" key="2">
    <source>
        <dbReference type="Proteomes" id="UP000789860"/>
    </source>
</evidence>
<gene>
    <name evidence="1" type="ORF">SCALOS_LOCUS9067</name>
</gene>
<feature type="non-terminal residue" evidence="1">
    <location>
        <position position="1"/>
    </location>
</feature>
<dbReference type="EMBL" id="CAJVPM010026444">
    <property type="protein sequence ID" value="CAG8662031.1"/>
    <property type="molecule type" value="Genomic_DNA"/>
</dbReference>
<keyword evidence="2" id="KW-1185">Reference proteome</keyword>